<dbReference type="InterPro" id="IPR050194">
    <property type="entry name" value="Glycosyltransferase_grp1"/>
</dbReference>
<dbReference type="AlphaFoldDB" id="A0A5P8VSE5"/>
<protein>
    <submittedName>
        <fullName evidence="3">Glycosyl transferase</fullName>
    </submittedName>
</protein>
<dbReference type="SUPFAM" id="SSF53756">
    <property type="entry name" value="UDP-Glycosyltransferase/glycogen phosphorylase"/>
    <property type="match status" value="1"/>
</dbReference>
<sequence>MIKPLLINTNDTNGGAARAAYRLHKGLQKIGIASKMLVQNKQSDDYTVIAMQDKLSKGIAKLKPTLDALPLQIYHQRDGSLYSLQWLPDTVTKKVAELNPDIINLHWINGGYLQIENIAKLDKPIVWTLHDMWAFTGGCHIAGDCLNYTKSCGACYRLHSHKQQDISRWVWWRKTKAWQDLNLTIVTPSVWLAKCAAASSLFKDRRIEVIANGLDTNKYKPVNKSIARAVLGLPEDKQLILFGAMNATTDHNKGFHLLQSALDNLSKAGWAERIELVVFGVSEPKNTPQLGFKSHYLGRLNDDISLALVYSAADVMIVPSIQEAFGQTASESLACGTPVVCFDSTGLKDIVEHQKNGYRAKCFSSDDLATGIIWVIENQERYQKLCDKAFETVNKKFTLDLQAKRYLSLYEEILDKKFPDKLVAKFSL</sequence>
<dbReference type="KEGG" id="nsh:GXM_00730"/>
<organism evidence="3 4">
    <name type="scientific">Nostoc sphaeroides CCNUC1</name>
    <dbReference type="NCBI Taxonomy" id="2653204"/>
    <lineage>
        <taxon>Bacteria</taxon>
        <taxon>Bacillati</taxon>
        <taxon>Cyanobacteriota</taxon>
        <taxon>Cyanophyceae</taxon>
        <taxon>Nostocales</taxon>
        <taxon>Nostocaceae</taxon>
        <taxon>Nostoc</taxon>
    </lineage>
</organism>
<reference evidence="3 4" key="1">
    <citation type="submission" date="2019-10" db="EMBL/GenBank/DDBJ databases">
        <title>Genomic and transcriptomic insights into the perfect genentic adaptation of a filamentous nitrogen-fixing cyanobacterium to rice fields.</title>
        <authorList>
            <person name="Chen Z."/>
        </authorList>
    </citation>
    <scope>NUCLEOTIDE SEQUENCE [LARGE SCALE GENOMIC DNA]</scope>
    <source>
        <strain evidence="3">CCNUC1</strain>
    </source>
</reference>
<proteinExistence type="predicted"/>
<dbReference type="PANTHER" id="PTHR45947">
    <property type="entry name" value="SULFOQUINOVOSYL TRANSFERASE SQD2"/>
    <property type="match status" value="1"/>
</dbReference>
<dbReference type="GO" id="GO:0016757">
    <property type="term" value="F:glycosyltransferase activity"/>
    <property type="evidence" value="ECO:0007669"/>
    <property type="project" value="InterPro"/>
</dbReference>
<dbReference type="EMBL" id="CP045226">
    <property type="protein sequence ID" value="QFS43257.1"/>
    <property type="molecule type" value="Genomic_DNA"/>
</dbReference>
<keyword evidence="3" id="KW-0808">Transferase</keyword>
<dbReference type="Pfam" id="PF13439">
    <property type="entry name" value="Glyco_transf_4"/>
    <property type="match status" value="1"/>
</dbReference>
<accession>A0A5P8VSE5</accession>
<dbReference type="Pfam" id="PF00534">
    <property type="entry name" value="Glycos_transf_1"/>
    <property type="match status" value="1"/>
</dbReference>
<dbReference type="PANTHER" id="PTHR45947:SF13">
    <property type="entry name" value="TRANSFERASE"/>
    <property type="match status" value="1"/>
</dbReference>
<gene>
    <name evidence="3" type="ORF">GXM_00730</name>
</gene>
<dbReference type="Gene3D" id="3.40.50.2000">
    <property type="entry name" value="Glycogen Phosphorylase B"/>
    <property type="match status" value="2"/>
</dbReference>
<evidence type="ECO:0000313" key="3">
    <source>
        <dbReference type="EMBL" id="QFS43257.1"/>
    </source>
</evidence>
<evidence type="ECO:0000259" key="1">
    <source>
        <dbReference type="Pfam" id="PF00534"/>
    </source>
</evidence>
<feature type="domain" description="Glycosyl transferase family 1" evidence="1">
    <location>
        <begin position="227"/>
        <end position="389"/>
    </location>
</feature>
<dbReference type="Proteomes" id="UP000326678">
    <property type="component" value="Chromosome Gxm1"/>
</dbReference>
<dbReference type="InterPro" id="IPR028098">
    <property type="entry name" value="Glyco_trans_4-like_N"/>
</dbReference>
<dbReference type="CDD" id="cd03825">
    <property type="entry name" value="GT4_WcaC-like"/>
    <property type="match status" value="1"/>
</dbReference>
<dbReference type="InterPro" id="IPR001296">
    <property type="entry name" value="Glyco_trans_1"/>
</dbReference>
<keyword evidence="4" id="KW-1185">Reference proteome</keyword>
<evidence type="ECO:0000313" key="4">
    <source>
        <dbReference type="Proteomes" id="UP000326678"/>
    </source>
</evidence>
<name>A0A5P8VSE5_9NOSO</name>
<feature type="domain" description="Glycosyltransferase subfamily 4-like N-terminal" evidence="2">
    <location>
        <begin position="14"/>
        <end position="217"/>
    </location>
</feature>
<evidence type="ECO:0000259" key="2">
    <source>
        <dbReference type="Pfam" id="PF13439"/>
    </source>
</evidence>